<proteinExistence type="predicted"/>
<keyword evidence="2" id="KW-1185">Reference proteome</keyword>
<dbReference type="STRING" id="178306.PAE0811"/>
<dbReference type="KEGG" id="pai:PAE0811"/>
<dbReference type="PATRIC" id="fig|178306.9.peg.594"/>
<accession>Q8ZYE8</accession>
<evidence type="ECO:0000313" key="1">
    <source>
        <dbReference type="EMBL" id="AAL63045.1"/>
    </source>
</evidence>
<dbReference type="EnsemblBacteria" id="AAL63045">
    <property type="protein sequence ID" value="AAL63045"/>
    <property type="gene ID" value="PAE0811"/>
</dbReference>
<dbReference type="EMBL" id="AE009441">
    <property type="protein sequence ID" value="AAL63045.1"/>
    <property type="molecule type" value="Genomic_DNA"/>
</dbReference>
<name>Q8ZYE8_PYRAE</name>
<dbReference type="Proteomes" id="UP000002439">
    <property type="component" value="Chromosome"/>
</dbReference>
<dbReference type="InParanoid" id="Q8ZYE8"/>
<dbReference type="HOGENOM" id="CLU_2857228_0_0_2"/>
<gene>
    <name evidence="1" type="ordered locus">PAE0811</name>
</gene>
<sequence length="64" mass="7371">MPRRHAVEAVEIARVFSPEEEYFVISYLKTNGTQPHDLAFYPGIGPQGDHSYFPLYTCLKIKEL</sequence>
<dbReference type="AlphaFoldDB" id="Q8ZYE8"/>
<organism evidence="1 2">
    <name type="scientific">Pyrobaculum aerophilum (strain ATCC 51768 / DSM 7523 / JCM 9630 / CIP 104966 / NBRC 100827 / IM2)</name>
    <dbReference type="NCBI Taxonomy" id="178306"/>
    <lineage>
        <taxon>Archaea</taxon>
        <taxon>Thermoproteota</taxon>
        <taxon>Thermoprotei</taxon>
        <taxon>Thermoproteales</taxon>
        <taxon>Thermoproteaceae</taxon>
        <taxon>Pyrobaculum</taxon>
    </lineage>
</organism>
<reference evidence="1 2" key="1">
    <citation type="journal article" date="2002" name="Proc. Natl. Acad. Sci. U.S.A.">
        <title>Genome sequence of the hyperthermophilic crenarchaeon Pyrobaculum aerophilum.</title>
        <authorList>
            <person name="Fitz-Gibbon S.T."/>
            <person name="Ladner H."/>
            <person name="Kim U.J."/>
            <person name="Stetter K.O."/>
            <person name="Simon M.I."/>
            <person name="Miller J.H."/>
        </authorList>
    </citation>
    <scope>NUCLEOTIDE SEQUENCE [LARGE SCALE GENOMIC DNA]</scope>
    <source>
        <strain evidence="2">ATCC 51768 / DSM 7523 / JCM 9630 / CIP 104966 / NBRC 100827 / IM2</strain>
    </source>
</reference>
<evidence type="ECO:0000313" key="2">
    <source>
        <dbReference type="Proteomes" id="UP000002439"/>
    </source>
</evidence>
<protein>
    <submittedName>
        <fullName evidence="1">Uncharacterized protein</fullName>
    </submittedName>
</protein>